<dbReference type="GO" id="GO:0008235">
    <property type="term" value="F:metalloexopeptidase activity"/>
    <property type="evidence" value="ECO:0007669"/>
    <property type="project" value="InterPro"/>
</dbReference>
<reference evidence="3" key="1">
    <citation type="submission" date="2021-01" db="EMBL/GenBank/DDBJ databases">
        <title>Whole genome shotgun sequence of Planobispora takensis NBRC 109077.</title>
        <authorList>
            <person name="Komaki H."/>
            <person name="Tamura T."/>
        </authorList>
    </citation>
    <scope>NUCLEOTIDE SEQUENCE</scope>
    <source>
        <strain evidence="3">NBRC 109077</strain>
    </source>
</reference>
<dbReference type="Pfam" id="PF04389">
    <property type="entry name" value="Peptidase_M28"/>
    <property type="match status" value="1"/>
</dbReference>
<gene>
    <name evidence="3" type="ORF">Pta02_13500</name>
</gene>
<dbReference type="PANTHER" id="PTHR12147:SF26">
    <property type="entry name" value="PEPTIDASE M28 DOMAIN-CONTAINING PROTEIN"/>
    <property type="match status" value="1"/>
</dbReference>
<dbReference type="PANTHER" id="PTHR12147">
    <property type="entry name" value="METALLOPEPTIDASE M28 FAMILY MEMBER"/>
    <property type="match status" value="1"/>
</dbReference>
<dbReference type="GO" id="GO:0006508">
    <property type="term" value="P:proteolysis"/>
    <property type="evidence" value="ECO:0007669"/>
    <property type="project" value="InterPro"/>
</dbReference>
<comment type="caution">
    <text evidence="3">The sequence shown here is derived from an EMBL/GenBank/DDBJ whole genome shotgun (WGS) entry which is preliminary data.</text>
</comment>
<name>A0A8J3SRR9_9ACTN</name>
<dbReference type="Proteomes" id="UP000634476">
    <property type="component" value="Unassembled WGS sequence"/>
</dbReference>
<dbReference type="SUPFAM" id="SSF53187">
    <property type="entry name" value="Zn-dependent exopeptidases"/>
    <property type="match status" value="1"/>
</dbReference>
<accession>A0A8J3SRR9</accession>
<sequence length="334" mass="35278">MTGPDDSPAPGGYPVPDKRRPPSPSVLVPAPAAERTDTAAHERITALVRLVSADRLREHVTALTAFHTRHTFSPNLAAAAEWLVGRFTAAGYGDAVKVPWTRSGHTADNVVCAKPGADGAGPVVLLCAHYDCRMADLADSVSRAPGADDNASGVAAVLEIAGILREVPLRHTVRFVAFSGEEQGLWGSAAYAAQLGLAGTHVHRLINLDMIGFRPPDGSITVERDLGNAVPGNDADSQAFGEIMARAAADHTTLPVRLGPIFASDYMPFEARGHVTIGAYEGEGNPHYHETSDDAHTLDYGYLAAVTRLTLATLLMLSLDEDEDEPAPPADASR</sequence>
<feature type="domain" description="Peptidase M28" evidence="2">
    <location>
        <begin position="109"/>
        <end position="312"/>
    </location>
</feature>
<proteinExistence type="predicted"/>
<evidence type="ECO:0000256" key="1">
    <source>
        <dbReference type="SAM" id="MobiDB-lite"/>
    </source>
</evidence>
<evidence type="ECO:0000259" key="2">
    <source>
        <dbReference type="Pfam" id="PF04389"/>
    </source>
</evidence>
<evidence type="ECO:0000313" key="3">
    <source>
        <dbReference type="EMBL" id="GIH99341.1"/>
    </source>
</evidence>
<dbReference type="Gene3D" id="3.40.630.10">
    <property type="entry name" value="Zn peptidases"/>
    <property type="match status" value="1"/>
</dbReference>
<evidence type="ECO:0000313" key="4">
    <source>
        <dbReference type="Proteomes" id="UP000634476"/>
    </source>
</evidence>
<dbReference type="EMBL" id="BOOK01000007">
    <property type="protein sequence ID" value="GIH99341.1"/>
    <property type="molecule type" value="Genomic_DNA"/>
</dbReference>
<dbReference type="AlphaFoldDB" id="A0A8J3SRR9"/>
<dbReference type="InterPro" id="IPR045175">
    <property type="entry name" value="M28_fam"/>
</dbReference>
<keyword evidence="4" id="KW-1185">Reference proteome</keyword>
<feature type="region of interest" description="Disordered" evidence="1">
    <location>
        <begin position="1"/>
        <end position="38"/>
    </location>
</feature>
<dbReference type="RefSeq" id="WP_203873800.1">
    <property type="nucleotide sequence ID" value="NZ_BOOK01000007.1"/>
</dbReference>
<protein>
    <submittedName>
        <fullName evidence="3">Zn-dependent exopeptidase M28</fullName>
    </submittedName>
</protein>
<dbReference type="InterPro" id="IPR007484">
    <property type="entry name" value="Peptidase_M28"/>
</dbReference>
<organism evidence="3 4">
    <name type="scientific">Planobispora takensis</name>
    <dbReference type="NCBI Taxonomy" id="1367882"/>
    <lineage>
        <taxon>Bacteria</taxon>
        <taxon>Bacillati</taxon>
        <taxon>Actinomycetota</taxon>
        <taxon>Actinomycetes</taxon>
        <taxon>Streptosporangiales</taxon>
        <taxon>Streptosporangiaceae</taxon>
        <taxon>Planobispora</taxon>
    </lineage>
</organism>